<comment type="caution">
    <text evidence="2">The sequence shown here is derived from an EMBL/GenBank/DDBJ whole genome shotgun (WGS) entry which is preliminary data.</text>
</comment>
<feature type="region of interest" description="Disordered" evidence="1">
    <location>
        <begin position="1"/>
        <end position="194"/>
    </location>
</feature>
<dbReference type="Proteomes" id="UP000247409">
    <property type="component" value="Unassembled WGS sequence"/>
</dbReference>
<proteinExistence type="predicted"/>
<protein>
    <submittedName>
        <fullName evidence="2">Uncharacterized protein</fullName>
    </submittedName>
</protein>
<dbReference type="EMBL" id="NBIV01000139">
    <property type="protein sequence ID" value="PXF43045.1"/>
    <property type="molecule type" value="Genomic_DNA"/>
</dbReference>
<evidence type="ECO:0000256" key="1">
    <source>
        <dbReference type="SAM" id="MobiDB-lite"/>
    </source>
</evidence>
<feature type="compositionally biased region" description="Basic residues" evidence="1">
    <location>
        <begin position="23"/>
        <end position="36"/>
    </location>
</feature>
<keyword evidence="3" id="KW-1185">Reference proteome</keyword>
<accession>A0A2V3ILT4</accession>
<sequence length="194" mass="19603">MTASILNDEAPDDMISRSQAERRPRRGLLRNGRRGATKAMGAGPDRIGNEGSESQKTNTLATEASAVAKRRGGRDARQSGAQGHGRSGVIVSGWGRGRGRGTGRGRGAAEAPKPGNSGVPNGIRGRGASQGQSGAAGSAGVAPNRRRAHRIAPGRGRVEAATGGAGAPSDAGRGRGGGRGDRAVRGLRYGRGRA</sequence>
<gene>
    <name evidence="2" type="ORF">BWQ96_07192</name>
</gene>
<dbReference type="AlphaFoldDB" id="A0A2V3ILT4"/>
<reference evidence="2 3" key="1">
    <citation type="journal article" date="2018" name="Mol. Biol. Evol.">
        <title>Analysis of the draft genome of the red seaweed Gracilariopsis chorda provides insights into genome size evolution in Rhodophyta.</title>
        <authorList>
            <person name="Lee J."/>
            <person name="Yang E.C."/>
            <person name="Graf L."/>
            <person name="Yang J.H."/>
            <person name="Qiu H."/>
            <person name="Zel Zion U."/>
            <person name="Chan C.X."/>
            <person name="Stephens T.G."/>
            <person name="Weber A.P.M."/>
            <person name="Boo G.H."/>
            <person name="Boo S.M."/>
            <person name="Kim K.M."/>
            <person name="Shin Y."/>
            <person name="Jung M."/>
            <person name="Lee S.J."/>
            <person name="Yim H.S."/>
            <person name="Lee J.H."/>
            <person name="Bhattacharya D."/>
            <person name="Yoon H.S."/>
        </authorList>
    </citation>
    <scope>NUCLEOTIDE SEQUENCE [LARGE SCALE GENOMIC DNA]</scope>
    <source>
        <strain evidence="2 3">SKKU-2015</strain>
        <tissue evidence="2">Whole body</tissue>
    </source>
</reference>
<name>A0A2V3ILT4_9FLOR</name>
<organism evidence="2 3">
    <name type="scientific">Gracilariopsis chorda</name>
    <dbReference type="NCBI Taxonomy" id="448386"/>
    <lineage>
        <taxon>Eukaryota</taxon>
        <taxon>Rhodophyta</taxon>
        <taxon>Florideophyceae</taxon>
        <taxon>Rhodymeniophycidae</taxon>
        <taxon>Gracilariales</taxon>
        <taxon>Gracilariaceae</taxon>
        <taxon>Gracilariopsis</taxon>
    </lineage>
</organism>
<evidence type="ECO:0000313" key="3">
    <source>
        <dbReference type="Proteomes" id="UP000247409"/>
    </source>
</evidence>
<feature type="compositionally biased region" description="Low complexity" evidence="1">
    <location>
        <begin position="126"/>
        <end position="140"/>
    </location>
</feature>
<feature type="compositionally biased region" description="Polar residues" evidence="1">
    <location>
        <begin position="51"/>
        <end position="62"/>
    </location>
</feature>
<evidence type="ECO:0000313" key="2">
    <source>
        <dbReference type="EMBL" id="PXF43045.1"/>
    </source>
</evidence>